<evidence type="ECO:0000313" key="2">
    <source>
        <dbReference type="Proteomes" id="UP000704712"/>
    </source>
</evidence>
<dbReference type="GO" id="GO:0030991">
    <property type="term" value="C:intraciliary transport particle A"/>
    <property type="evidence" value="ECO:0007669"/>
    <property type="project" value="TreeGrafter"/>
</dbReference>
<dbReference type="GO" id="GO:0005929">
    <property type="term" value="C:cilium"/>
    <property type="evidence" value="ECO:0007669"/>
    <property type="project" value="TreeGrafter"/>
</dbReference>
<sequence>MVKDDWTQCPRCTFPGLYSQFVEHLGADATCPMCEQPVTPAELHKVPENEVILDDEVTPDAAETGASP</sequence>
<comment type="caution">
    <text evidence="1">The sequence shown here is derived from an EMBL/GenBank/DDBJ whole genome shotgun (WGS) entry which is preliminary data.</text>
</comment>
<dbReference type="AlphaFoldDB" id="A0A8S9UUX2"/>
<dbReference type="EMBL" id="JAACNO010001006">
    <property type="protein sequence ID" value="KAF4143517.1"/>
    <property type="molecule type" value="Genomic_DNA"/>
</dbReference>
<protein>
    <submittedName>
        <fullName evidence="1">Putative WD domain G-beta repeat domain-containing protein</fullName>
    </submittedName>
</protein>
<name>A0A8S9UUX2_PHYIN</name>
<dbReference type="GO" id="GO:0035721">
    <property type="term" value="P:intraciliary retrograde transport"/>
    <property type="evidence" value="ECO:0007669"/>
    <property type="project" value="InterPro"/>
</dbReference>
<proteinExistence type="predicted"/>
<evidence type="ECO:0000313" key="1">
    <source>
        <dbReference type="EMBL" id="KAF4143517.1"/>
    </source>
</evidence>
<dbReference type="GO" id="GO:0060271">
    <property type="term" value="P:cilium assembly"/>
    <property type="evidence" value="ECO:0007669"/>
    <property type="project" value="TreeGrafter"/>
</dbReference>
<gene>
    <name evidence="1" type="ORF">GN958_ATG07250</name>
</gene>
<dbReference type="InterPro" id="IPR040379">
    <property type="entry name" value="WDR19/dyf-2"/>
</dbReference>
<accession>A0A8S9UUX2</accession>
<dbReference type="PANTHER" id="PTHR14920:SF0">
    <property type="entry name" value="WD REPEAT DOMAIN 19"/>
    <property type="match status" value="1"/>
</dbReference>
<reference evidence="1" key="1">
    <citation type="submission" date="2020-03" db="EMBL/GenBank/DDBJ databases">
        <title>Hybrid Assembly of Korean Phytophthora infestans isolates.</title>
        <authorList>
            <person name="Prokchorchik M."/>
            <person name="Lee Y."/>
            <person name="Seo J."/>
            <person name="Cho J.-H."/>
            <person name="Park Y.-E."/>
            <person name="Jang D.-C."/>
            <person name="Im J.-S."/>
            <person name="Choi J.-G."/>
            <person name="Park H.-J."/>
            <person name="Lee G.-B."/>
            <person name="Lee Y.-G."/>
            <person name="Hong S.-Y."/>
            <person name="Cho K."/>
            <person name="Sohn K.H."/>
        </authorList>
    </citation>
    <scope>NUCLEOTIDE SEQUENCE</scope>
    <source>
        <strain evidence="1">KR_2_A2</strain>
    </source>
</reference>
<organism evidence="1 2">
    <name type="scientific">Phytophthora infestans</name>
    <name type="common">Potato late blight agent</name>
    <name type="synonym">Botrytis infestans</name>
    <dbReference type="NCBI Taxonomy" id="4787"/>
    <lineage>
        <taxon>Eukaryota</taxon>
        <taxon>Sar</taxon>
        <taxon>Stramenopiles</taxon>
        <taxon>Oomycota</taxon>
        <taxon>Peronosporomycetes</taxon>
        <taxon>Peronosporales</taxon>
        <taxon>Peronosporaceae</taxon>
        <taxon>Phytophthora</taxon>
    </lineage>
</organism>
<dbReference type="Proteomes" id="UP000704712">
    <property type="component" value="Unassembled WGS sequence"/>
</dbReference>
<dbReference type="PANTHER" id="PTHR14920">
    <property type="entry name" value="OSMOTIC AVOIDANCE ABNORMAL PROTEIN 1/WD REPEAT MEMBRANE PROTEIN"/>
    <property type="match status" value="1"/>
</dbReference>